<dbReference type="GO" id="GO:0050568">
    <property type="term" value="F:protein-glutamine glutaminase activity"/>
    <property type="evidence" value="ECO:0007669"/>
    <property type="project" value="UniProtKB-UniRule"/>
</dbReference>
<evidence type="ECO:0000256" key="1">
    <source>
        <dbReference type="ARBA" id="ARBA00022500"/>
    </source>
</evidence>
<dbReference type="Pfam" id="PF03975">
    <property type="entry name" value="CheD"/>
    <property type="match status" value="1"/>
</dbReference>
<dbReference type="EC" id="3.5.1.44" evidence="3"/>
<dbReference type="InterPro" id="IPR038592">
    <property type="entry name" value="CheD-like_sf"/>
</dbReference>
<dbReference type="CDD" id="cd16352">
    <property type="entry name" value="CheD"/>
    <property type="match status" value="1"/>
</dbReference>
<sequence length="214" mass="24696">MMLDPINHHFQAHEEAYYSRFFNEQRGLHMIKVLPGGVYVSGQEELICTGLGSCVSACIWDPVKRVGGMNHFLLPFHNHFEEKHWHADELLSGASRYGSYAMEMLLNQLLSLGARRERLRMKLFGGAQMMGFHSMIGEKNVEFVLHYAEQEGLEVVAYDLGGLEPRKIMFDPLTGKAWLKRIPFAEINHLRREEERYAHTLEKQTDKGSEVELF</sequence>
<proteinExistence type="inferred from homology"/>
<reference evidence="4 5" key="1">
    <citation type="journal article" date="2018" name="Front. Microbiol.">
        <title>Phylogeny of Vibrio vulnificus from the Analysis of the Core-Genome: Implications for Intra-Species Taxonomy.</title>
        <authorList>
            <person name="Roig F.J."/>
            <person name="Gonzalez-Candelas F."/>
            <person name="Sanjuan E."/>
            <person name="Fouz B."/>
            <person name="Feil E.J."/>
            <person name="Llorens C."/>
            <person name="Baker-Austin C."/>
            <person name="Oliver J.D."/>
            <person name="Danin-Poleg Y."/>
            <person name="Gibas C.J."/>
            <person name="Kashi Y."/>
            <person name="Gulig P.A."/>
            <person name="Morrison S.S."/>
            <person name="Amaro C."/>
        </authorList>
    </citation>
    <scope>NUCLEOTIDE SEQUENCE [LARGE SCALE GENOMIC DNA]</scope>
    <source>
        <strain evidence="4 5">CECT4608</strain>
    </source>
</reference>
<dbReference type="GO" id="GO:0006935">
    <property type="term" value="P:chemotaxis"/>
    <property type="evidence" value="ECO:0007669"/>
    <property type="project" value="UniProtKB-UniRule"/>
</dbReference>
<evidence type="ECO:0000256" key="3">
    <source>
        <dbReference type="HAMAP-Rule" id="MF_01440"/>
    </source>
</evidence>
<dbReference type="InterPro" id="IPR011324">
    <property type="entry name" value="Cytotoxic_necrot_fac-like_cat"/>
</dbReference>
<comment type="similarity">
    <text evidence="3">Belongs to the CheD family.</text>
</comment>
<evidence type="ECO:0000313" key="5">
    <source>
        <dbReference type="Proteomes" id="UP000237466"/>
    </source>
</evidence>
<dbReference type="NCBIfam" id="NF010016">
    <property type="entry name" value="PRK13493.1"/>
    <property type="match status" value="1"/>
</dbReference>
<dbReference type="AlphaFoldDB" id="A0A2S3S1C7"/>
<dbReference type="RefSeq" id="WP_045597500.1">
    <property type="nucleotide sequence ID" value="NZ_CP012740.1"/>
</dbReference>
<dbReference type="SUPFAM" id="SSF64438">
    <property type="entry name" value="CNF1/YfiH-like putative cysteine hydrolases"/>
    <property type="match status" value="1"/>
</dbReference>
<keyword evidence="1 3" id="KW-0145">Chemotaxis</keyword>
<comment type="catalytic activity">
    <reaction evidence="3">
        <text>L-glutaminyl-[protein] + H2O = L-glutamyl-[protein] + NH4(+)</text>
        <dbReference type="Rhea" id="RHEA:16441"/>
        <dbReference type="Rhea" id="RHEA-COMP:10207"/>
        <dbReference type="Rhea" id="RHEA-COMP:10208"/>
        <dbReference type="ChEBI" id="CHEBI:15377"/>
        <dbReference type="ChEBI" id="CHEBI:28938"/>
        <dbReference type="ChEBI" id="CHEBI:29973"/>
        <dbReference type="ChEBI" id="CHEBI:30011"/>
        <dbReference type="EC" id="3.5.1.44"/>
    </reaction>
</comment>
<comment type="caution">
    <text evidence="4">The sequence shown here is derived from an EMBL/GenBank/DDBJ whole genome shotgun (WGS) entry which is preliminary data.</text>
</comment>
<dbReference type="Proteomes" id="UP000237466">
    <property type="component" value="Unassembled WGS sequence"/>
</dbReference>
<accession>A0A2S3S1C7</accession>
<dbReference type="PANTHER" id="PTHR35147">
    <property type="entry name" value="CHEMORECEPTOR GLUTAMINE DEAMIDASE CHED-RELATED"/>
    <property type="match status" value="1"/>
</dbReference>
<dbReference type="Gene3D" id="3.30.1330.200">
    <property type="match status" value="1"/>
</dbReference>
<keyword evidence="2 3" id="KW-0378">Hydrolase</keyword>
<gene>
    <name evidence="3" type="primary">cheD</name>
    <name evidence="4" type="ORF">CRN52_19150</name>
</gene>
<evidence type="ECO:0000256" key="2">
    <source>
        <dbReference type="ARBA" id="ARBA00022801"/>
    </source>
</evidence>
<name>A0A2S3S1C7_VIBVL</name>
<dbReference type="PANTHER" id="PTHR35147:SF2">
    <property type="entry name" value="CHEMORECEPTOR GLUTAMINE DEAMIDASE CHED-RELATED"/>
    <property type="match status" value="1"/>
</dbReference>
<evidence type="ECO:0000313" key="4">
    <source>
        <dbReference type="EMBL" id="POB43852.1"/>
    </source>
</evidence>
<dbReference type="HAMAP" id="MF_01440">
    <property type="entry name" value="CheD"/>
    <property type="match status" value="1"/>
</dbReference>
<comment type="function">
    <text evidence="3">Probably deamidates glutamine residues to glutamate on methyl-accepting chemotaxis receptors (MCPs), playing an important role in chemotaxis.</text>
</comment>
<organism evidence="4 5">
    <name type="scientific">Vibrio vulnificus</name>
    <dbReference type="NCBI Taxonomy" id="672"/>
    <lineage>
        <taxon>Bacteria</taxon>
        <taxon>Pseudomonadati</taxon>
        <taxon>Pseudomonadota</taxon>
        <taxon>Gammaproteobacteria</taxon>
        <taxon>Vibrionales</taxon>
        <taxon>Vibrionaceae</taxon>
        <taxon>Vibrio</taxon>
    </lineage>
</organism>
<protein>
    <recommendedName>
        <fullName evidence="3">Probable chemoreceptor glutamine deamidase CheD</fullName>
        <ecNumber evidence="3">3.5.1.44</ecNumber>
    </recommendedName>
</protein>
<dbReference type="InterPro" id="IPR005659">
    <property type="entry name" value="Chemorcpt_Glu_NH3ase_CheD"/>
</dbReference>
<dbReference type="EMBL" id="PDGH01000126">
    <property type="protein sequence ID" value="POB43852.1"/>
    <property type="molecule type" value="Genomic_DNA"/>
</dbReference>